<organism evidence="8 9">
    <name type="scientific">Kineosporia corallincola</name>
    <dbReference type="NCBI Taxonomy" id="2835133"/>
    <lineage>
        <taxon>Bacteria</taxon>
        <taxon>Bacillati</taxon>
        <taxon>Actinomycetota</taxon>
        <taxon>Actinomycetes</taxon>
        <taxon>Kineosporiales</taxon>
        <taxon>Kineosporiaceae</taxon>
        <taxon>Kineosporia</taxon>
    </lineage>
</organism>
<dbReference type="InterPro" id="IPR029510">
    <property type="entry name" value="Ald_DH_CS_GLU"/>
</dbReference>
<dbReference type="InterPro" id="IPR016163">
    <property type="entry name" value="Ald_DH_C"/>
</dbReference>
<dbReference type="SUPFAM" id="SSF53720">
    <property type="entry name" value="ALDH-like"/>
    <property type="match status" value="1"/>
</dbReference>
<dbReference type="RefSeq" id="WP_214153291.1">
    <property type="nucleotide sequence ID" value="NZ_JAHBAY010000001.1"/>
</dbReference>
<evidence type="ECO:0000256" key="3">
    <source>
        <dbReference type="ARBA" id="ARBA00023027"/>
    </source>
</evidence>
<gene>
    <name evidence="8" type="ORF">KIH74_00560</name>
</gene>
<dbReference type="InterPro" id="IPR015590">
    <property type="entry name" value="Aldehyde_DH_dom"/>
</dbReference>
<evidence type="ECO:0000256" key="2">
    <source>
        <dbReference type="ARBA" id="ARBA00023002"/>
    </source>
</evidence>
<comment type="similarity">
    <text evidence="1 6">Belongs to the aldehyde dehydrogenase family.</text>
</comment>
<feature type="active site" evidence="5">
    <location>
        <position position="264"/>
    </location>
</feature>
<dbReference type="Proteomes" id="UP001197247">
    <property type="component" value="Unassembled WGS sequence"/>
</dbReference>
<dbReference type="InterPro" id="IPR016161">
    <property type="entry name" value="Ald_DH/histidinol_DH"/>
</dbReference>
<dbReference type="Gene3D" id="3.40.309.10">
    <property type="entry name" value="Aldehyde Dehydrogenase, Chain A, domain 2"/>
    <property type="match status" value="1"/>
</dbReference>
<comment type="caution">
    <text evidence="8">The sequence shown here is derived from an EMBL/GenBank/DDBJ whole genome shotgun (WGS) entry which is preliminary data.</text>
</comment>
<dbReference type="Gene3D" id="3.40.605.10">
    <property type="entry name" value="Aldehyde Dehydrogenase, Chain A, domain 1"/>
    <property type="match status" value="1"/>
</dbReference>
<evidence type="ECO:0000259" key="7">
    <source>
        <dbReference type="Pfam" id="PF00171"/>
    </source>
</evidence>
<evidence type="ECO:0000256" key="1">
    <source>
        <dbReference type="ARBA" id="ARBA00009986"/>
    </source>
</evidence>
<evidence type="ECO:0000256" key="6">
    <source>
        <dbReference type="RuleBase" id="RU003345"/>
    </source>
</evidence>
<evidence type="ECO:0000313" key="9">
    <source>
        <dbReference type="Proteomes" id="UP001197247"/>
    </source>
</evidence>
<name>A0ABS5T8K5_9ACTN</name>
<evidence type="ECO:0000256" key="5">
    <source>
        <dbReference type="PROSITE-ProRule" id="PRU10007"/>
    </source>
</evidence>
<dbReference type="PROSITE" id="PS00687">
    <property type="entry name" value="ALDEHYDE_DEHYDR_GLU"/>
    <property type="match status" value="1"/>
</dbReference>
<proteinExistence type="inferred from homology"/>
<dbReference type="PROSITE" id="PS00070">
    <property type="entry name" value="ALDEHYDE_DEHYDR_CYS"/>
    <property type="match status" value="1"/>
</dbReference>
<protein>
    <submittedName>
        <fullName evidence="8">Aldehyde dehydrogenase family protein</fullName>
    </submittedName>
</protein>
<keyword evidence="2 6" id="KW-0560">Oxidoreductase</keyword>
<evidence type="ECO:0000256" key="4">
    <source>
        <dbReference type="ARBA" id="ARBA00037921"/>
    </source>
</evidence>
<comment type="pathway">
    <text evidence="4">Amine and polyamine biosynthesis; betaine biosynthesis via choline pathway; betaine from betaine aldehyde: step 1/1.</text>
</comment>
<dbReference type="Pfam" id="PF00171">
    <property type="entry name" value="Aldedh"/>
    <property type="match status" value="1"/>
</dbReference>
<dbReference type="EMBL" id="JAHBAY010000001">
    <property type="protein sequence ID" value="MBT0767391.1"/>
    <property type="molecule type" value="Genomic_DNA"/>
</dbReference>
<accession>A0ABS5T8K5</accession>
<keyword evidence="3" id="KW-0520">NAD</keyword>
<feature type="domain" description="Aldehyde dehydrogenase" evidence="7">
    <location>
        <begin position="28"/>
        <end position="489"/>
    </location>
</feature>
<evidence type="ECO:0000313" key="8">
    <source>
        <dbReference type="EMBL" id="MBT0767391.1"/>
    </source>
</evidence>
<dbReference type="InterPro" id="IPR016160">
    <property type="entry name" value="Ald_DH_CS_CYS"/>
</dbReference>
<keyword evidence="9" id="KW-1185">Reference proteome</keyword>
<sequence length="509" mass="53762">MSSADHQLAVGADGTPTVAGTLFIDGSWVRSTGSRAVLNPADGSRICDVDEATDDHVKAAVAAARTAFDEGVWSSAPPSERSAVLHRVADLLQADRALIARIETLDTGKTLRESEIDVDDVTAVFRYYAALALGEPGRLVDAGDPAVVSRVVHEPVGVCALIGPWNYPLLQISWKIAPALAAGCTAVLKPSEVTPLTTIVLVGLLHEAGVPAGVVNLVLGSGAVAGAGLVSSEDVDLVSFTGGLETGRAIMRSAADTVKKVALELGGKNPNIVFADADLEAALDTALTAVFLHAGQVCSAGTRLILQDSIHDEFVAAFVKRAGRIRIGPGLDPDSEMPPLVSAQHLAKVENHVRVGLAEGARLLTGGSRLAENQSGYYYRPTVFVDCSGDMRIVQEETFGPIVTVERFTTEEEAVRLGNDTRYGLAGGVWTSDRARAHRVAGRLRHGTVWINEFGPYLPQAEWGGFKLSGTGRELGPSGLAEYQEAKHVYENTAPAAQHWFSGDAKRIP</sequence>
<dbReference type="PANTHER" id="PTHR43860">
    <property type="entry name" value="BETAINE ALDEHYDE DEHYDROGENASE"/>
    <property type="match status" value="1"/>
</dbReference>
<dbReference type="PANTHER" id="PTHR43860:SF2">
    <property type="entry name" value="BETAINE ALDEHYDE DEHYDROGENASE-RELATED"/>
    <property type="match status" value="1"/>
</dbReference>
<reference evidence="8 9" key="1">
    <citation type="submission" date="2021-05" db="EMBL/GenBank/DDBJ databases">
        <title>Kineosporia and Streptomyces sp. nov. two new marine actinobacteria isolated from Coral.</title>
        <authorList>
            <person name="Buangrab K."/>
            <person name="Sutthacheep M."/>
            <person name="Yeemin T."/>
            <person name="Harunari E."/>
            <person name="Igarashi Y."/>
            <person name="Kanchanasin P."/>
            <person name="Tanasupawat S."/>
            <person name="Phongsopitanun W."/>
        </authorList>
    </citation>
    <scope>NUCLEOTIDE SEQUENCE [LARGE SCALE GENOMIC DNA]</scope>
    <source>
        <strain evidence="8 9">J2-2</strain>
    </source>
</reference>
<dbReference type="InterPro" id="IPR016162">
    <property type="entry name" value="Ald_DH_N"/>
</dbReference>